<dbReference type="KEGG" id="psty:BFS30_24870"/>
<dbReference type="InterPro" id="IPR034660">
    <property type="entry name" value="DinB/YfiT-like"/>
</dbReference>
<accession>A0A1D7QN70</accession>
<dbReference type="EMBL" id="CP017141">
    <property type="protein sequence ID" value="AOM80110.1"/>
    <property type="molecule type" value="Genomic_DNA"/>
</dbReference>
<sequence length="135" mass="15711">MKTQLLSRLEQAKNYTLSVAEIMPEKWYHFKPADTIWNFKELLHHIGYGIHWYEDNYLKKKDKEWMPPPPTEDKTATIAYLNTAFAGLALTIAHMNEDSETVNGVYATLDHITHHRGQATVYLRCSGIIPPEYIY</sequence>
<organism evidence="2 3">
    <name type="scientific">Pedobacter steynii</name>
    <dbReference type="NCBI Taxonomy" id="430522"/>
    <lineage>
        <taxon>Bacteria</taxon>
        <taxon>Pseudomonadati</taxon>
        <taxon>Bacteroidota</taxon>
        <taxon>Sphingobacteriia</taxon>
        <taxon>Sphingobacteriales</taxon>
        <taxon>Sphingobacteriaceae</taxon>
        <taxon>Pedobacter</taxon>
    </lineage>
</organism>
<dbReference type="RefSeq" id="WP_069381772.1">
    <property type="nucleotide sequence ID" value="NZ_CP017141.1"/>
</dbReference>
<name>A0A1D7QN70_9SPHI</name>
<dbReference type="InterPro" id="IPR024775">
    <property type="entry name" value="DinB-like"/>
</dbReference>
<dbReference type="AlphaFoldDB" id="A0A1D7QN70"/>
<gene>
    <name evidence="2" type="ORF">BFS30_24870</name>
</gene>
<evidence type="ECO:0000259" key="1">
    <source>
        <dbReference type="Pfam" id="PF12867"/>
    </source>
</evidence>
<dbReference type="Proteomes" id="UP000094313">
    <property type="component" value="Chromosome"/>
</dbReference>
<dbReference type="Pfam" id="PF12867">
    <property type="entry name" value="DinB_2"/>
    <property type="match status" value="1"/>
</dbReference>
<dbReference type="Gene3D" id="1.20.120.450">
    <property type="entry name" value="dinb family like domain"/>
    <property type="match status" value="1"/>
</dbReference>
<keyword evidence="3" id="KW-1185">Reference proteome</keyword>
<feature type="domain" description="DinB-like" evidence="1">
    <location>
        <begin position="9"/>
        <end position="97"/>
    </location>
</feature>
<reference evidence="2 3" key="1">
    <citation type="submission" date="2016-08" db="EMBL/GenBank/DDBJ databases">
        <authorList>
            <person name="Seilhamer J.J."/>
        </authorList>
    </citation>
    <scope>NUCLEOTIDE SEQUENCE [LARGE SCALE GENOMIC DNA]</scope>
    <source>
        <strain evidence="2 3">DX4</strain>
    </source>
</reference>
<dbReference type="OrthoDB" id="119432at2"/>
<dbReference type="SUPFAM" id="SSF109854">
    <property type="entry name" value="DinB/YfiT-like putative metalloenzymes"/>
    <property type="match status" value="1"/>
</dbReference>
<protein>
    <recommendedName>
        <fullName evidence="1">DinB-like domain-containing protein</fullName>
    </recommendedName>
</protein>
<evidence type="ECO:0000313" key="2">
    <source>
        <dbReference type="EMBL" id="AOM80110.1"/>
    </source>
</evidence>
<evidence type="ECO:0000313" key="3">
    <source>
        <dbReference type="Proteomes" id="UP000094313"/>
    </source>
</evidence>
<proteinExistence type="predicted"/>